<dbReference type="EC" id="6.3.5.13" evidence="1"/>
<keyword evidence="1" id="KW-0067">ATP-binding</keyword>
<keyword evidence="1 4" id="KW-0436">Ligase</keyword>
<organism evidence="4 5">
    <name type="scientific">Actinomadura luzonensis</name>
    <dbReference type="NCBI Taxonomy" id="2805427"/>
    <lineage>
        <taxon>Bacteria</taxon>
        <taxon>Bacillati</taxon>
        <taxon>Actinomycetota</taxon>
        <taxon>Actinomycetes</taxon>
        <taxon>Streptosporangiales</taxon>
        <taxon>Thermomonosporaceae</taxon>
        <taxon>Actinomadura</taxon>
    </lineage>
</organism>
<feature type="binding site" evidence="1">
    <location>
        <position position="160"/>
    </location>
    <ligand>
        <name>Zn(2+)</name>
        <dbReference type="ChEBI" id="CHEBI:29105"/>
    </ligand>
</feature>
<dbReference type="InterPro" id="IPR013564">
    <property type="entry name" value="MurT_C"/>
</dbReference>
<comment type="catalytic activity">
    <reaction evidence="1">
        <text>beta-D-GlcNAc-(1-&gt;4)-Mur2Ac(oyl-L-Ala-gamma-D-O-P-Glu-L-Lys-D-Ala-D-Ala)-di-trans,octa-cis-undecaprenyl diphosphate + NH4(+) = beta-D-GlcNAc-(1-&gt;4)-Mur2Ac(oyl-L-Ala-D-isoglutaminyl-L-Lys-D-Ala-D-Ala)-di-trans,octa-cis-undecaprenyl diphosphate + phosphate + H(+)</text>
        <dbReference type="Rhea" id="RHEA:57932"/>
        <dbReference type="ChEBI" id="CHEBI:15378"/>
        <dbReference type="ChEBI" id="CHEBI:28938"/>
        <dbReference type="ChEBI" id="CHEBI:43474"/>
        <dbReference type="ChEBI" id="CHEBI:62233"/>
        <dbReference type="ChEBI" id="CHEBI:143132"/>
    </reaction>
</comment>
<comment type="caution">
    <text evidence="4">The sequence shown here is derived from an EMBL/GenBank/DDBJ whole genome shotgun (WGS) entry which is preliminary data.</text>
</comment>
<reference evidence="4 5" key="1">
    <citation type="submission" date="2022-04" db="EMBL/GenBank/DDBJ databases">
        <title>Genome draft of Actinomadura sp. ATCC 31491.</title>
        <authorList>
            <person name="Shi X."/>
            <person name="Du Y."/>
        </authorList>
    </citation>
    <scope>NUCLEOTIDE SEQUENCE [LARGE SCALE GENOMIC DNA]</scope>
    <source>
        <strain evidence="4 5">ATCC 31491</strain>
    </source>
</reference>
<gene>
    <name evidence="1" type="primary">murT</name>
    <name evidence="4" type="ORF">MF672_001210</name>
</gene>
<dbReference type="PANTHER" id="PTHR23135:SF7">
    <property type="entry name" value="LIPID II ISOGLUTAMINYL SYNTHASE (GLUTAMINE-HYDROLYZING) SUBUNIT MURT"/>
    <property type="match status" value="1"/>
</dbReference>
<feature type="active site" evidence="1">
    <location>
        <position position="299"/>
    </location>
</feature>
<keyword evidence="1" id="KW-0479">Metal-binding</keyword>
<keyword evidence="1" id="KW-0862">Zinc</keyword>
<keyword evidence="1" id="KW-0573">Peptidoglycan synthesis</keyword>
<dbReference type="Gene3D" id="3.40.1190.10">
    <property type="entry name" value="Mur-like, catalytic domain"/>
    <property type="match status" value="1"/>
</dbReference>
<comment type="subunit">
    <text evidence="1">Forms a heterodimer with GatD.</text>
</comment>
<feature type="domain" description="Mur ligase central" evidence="2">
    <location>
        <begin position="21"/>
        <end position="133"/>
    </location>
</feature>
<evidence type="ECO:0000313" key="5">
    <source>
        <dbReference type="Proteomes" id="UP001317259"/>
    </source>
</evidence>
<evidence type="ECO:0000313" key="4">
    <source>
        <dbReference type="EMBL" id="MCK2212425.1"/>
    </source>
</evidence>
<name>A0ABT0FJD5_9ACTN</name>
<keyword evidence="1" id="KW-0961">Cell wall biogenesis/degradation</keyword>
<dbReference type="InterPro" id="IPR036565">
    <property type="entry name" value="Mur-like_cat_sf"/>
</dbReference>
<comment type="catalytic activity">
    <reaction evidence="1">
        <text>beta-D-GlcNAc-(1-&gt;4)-Mur2Ac(oyl-L-Ala-gamma-D-Glu-L-Lys-D-Ala-D-Ala)-di-trans,octa-cis-undecaprenyl diphosphate + ATP = beta-D-GlcNAc-(1-&gt;4)-Mur2Ac(oyl-L-Ala-gamma-D-O-P-Glu-L-Lys-D-Ala-D-Ala)-di-trans,octa-cis-undecaprenyl diphosphate + ADP</text>
        <dbReference type="Rhea" id="RHEA:59488"/>
        <dbReference type="ChEBI" id="CHEBI:30616"/>
        <dbReference type="ChEBI" id="CHEBI:60033"/>
        <dbReference type="ChEBI" id="CHEBI:143132"/>
        <dbReference type="ChEBI" id="CHEBI:456216"/>
    </reaction>
</comment>
<keyword evidence="5" id="KW-1185">Reference proteome</keyword>
<dbReference type="GO" id="GO:0016874">
    <property type="term" value="F:ligase activity"/>
    <property type="evidence" value="ECO:0007669"/>
    <property type="project" value="UniProtKB-KW"/>
</dbReference>
<dbReference type="Proteomes" id="UP001317259">
    <property type="component" value="Unassembled WGS sequence"/>
</dbReference>
<dbReference type="InterPro" id="IPR043703">
    <property type="entry name" value="Lipid_II_synth_MurT"/>
</dbReference>
<dbReference type="InterPro" id="IPR013221">
    <property type="entry name" value="Mur_ligase_cen"/>
</dbReference>
<comment type="catalytic activity">
    <reaction evidence="1">
        <text>beta-D-GlcNAc-(1-&gt;4)-Mur2Ac(oyl-L-Ala-gamma-D-Glu-L-Lys-D-Ala-D-Ala)-di-trans,octa-cis-undecaprenyl diphosphate + L-glutamine + ATP + H2O = beta-D-GlcNAc-(1-&gt;4)-Mur2Ac(oyl-L-Ala-D-isoglutaminyl-L-Lys-D-Ala-D-Ala)-di-trans,octa-cis-undecaprenyl diphosphate + L-glutamate + ADP + phosphate + H(+)</text>
        <dbReference type="Rhea" id="RHEA:57928"/>
        <dbReference type="ChEBI" id="CHEBI:15377"/>
        <dbReference type="ChEBI" id="CHEBI:15378"/>
        <dbReference type="ChEBI" id="CHEBI:29985"/>
        <dbReference type="ChEBI" id="CHEBI:30616"/>
        <dbReference type="ChEBI" id="CHEBI:43474"/>
        <dbReference type="ChEBI" id="CHEBI:58359"/>
        <dbReference type="ChEBI" id="CHEBI:60033"/>
        <dbReference type="ChEBI" id="CHEBI:62233"/>
        <dbReference type="ChEBI" id="CHEBI:456216"/>
        <dbReference type="EC" id="6.3.5.13"/>
    </reaction>
</comment>
<feature type="binding site" evidence="1">
    <location>
        <position position="181"/>
    </location>
    <ligand>
        <name>Zn(2+)</name>
        <dbReference type="ChEBI" id="CHEBI:29105"/>
    </ligand>
</feature>
<evidence type="ECO:0000259" key="2">
    <source>
        <dbReference type="Pfam" id="PF08245"/>
    </source>
</evidence>
<dbReference type="EMBL" id="JAKRKC020000001">
    <property type="protein sequence ID" value="MCK2212425.1"/>
    <property type="molecule type" value="Genomic_DNA"/>
</dbReference>
<comment type="pathway">
    <text evidence="1">Cell wall biogenesis; peptidoglycan biosynthesis.</text>
</comment>
<keyword evidence="1" id="KW-0133">Cell shape</keyword>
<feature type="domain" description="Lipid II isoglutaminyl synthase (glutamine-hydrolyzing) subunit MurT C-terminal" evidence="3">
    <location>
        <begin position="266"/>
        <end position="363"/>
    </location>
</feature>
<evidence type="ECO:0000259" key="3">
    <source>
        <dbReference type="Pfam" id="PF08353"/>
    </source>
</evidence>
<comment type="function">
    <text evidence="1">The lipid II isoglutaminyl synthase complex catalyzes the formation of alpha-D-isoglutamine in the cell wall lipid II stem peptide. The MurT subunit catalyzes the ATP-dependent amidation of D-glutamate residue of lipid II, converting it to an isoglutamine residue.</text>
</comment>
<dbReference type="Pfam" id="PF08245">
    <property type="entry name" value="Mur_ligase_M"/>
    <property type="match status" value="1"/>
</dbReference>
<feature type="binding site" evidence="1">
    <location>
        <position position="163"/>
    </location>
    <ligand>
        <name>Zn(2+)</name>
        <dbReference type="ChEBI" id="CHEBI:29105"/>
    </ligand>
</feature>
<dbReference type="SUPFAM" id="SSF53623">
    <property type="entry name" value="MurD-like peptide ligases, catalytic domain"/>
    <property type="match status" value="1"/>
</dbReference>
<sequence>MLALAPGALRRLTAGKDVVLVSGTNGKTTTTRLIAEMLTEVGRVASNDTGANMPAGLVTAMISERRFDYAVLEVDERYLRTVCRQTAPKVVVLLNLSRDQLDRNPETAQVARSWREMSHEVRTTVVANCDDPQIYWAASSFPAVTWVAAGTAWPHDSWCCPSCGASLSRVADLGHWSCQGCTLARPRPHWRLGTRSVTFTPEKTTFALKVALPGRANLANAAMALAAATSLGHAPELMARRLERVRSIAGRYEVVRFLGRRVRLLLAKNPASWGETFETISTSAAVLIVLNARVLDGRDTSWIWDVDFRELRGQAVYISGERRHDLAVRLDIADVEFKIVSSLEEACRLAPLGQLDMVANYTAFLDLVRELRSGRQT</sequence>
<accession>A0ABT0FJD5</accession>
<keyword evidence="1" id="KW-0547">Nucleotide-binding</keyword>
<dbReference type="PANTHER" id="PTHR23135">
    <property type="entry name" value="MUR LIGASE FAMILY MEMBER"/>
    <property type="match status" value="1"/>
</dbReference>
<protein>
    <recommendedName>
        <fullName evidence="1">Lipid II isoglutaminyl synthase (glutamine-hydrolyzing) subunit MurT</fullName>
        <ecNumber evidence="1">6.3.5.13</ecNumber>
    </recommendedName>
</protein>
<dbReference type="Pfam" id="PF08353">
    <property type="entry name" value="MurT_C"/>
    <property type="match status" value="1"/>
</dbReference>
<evidence type="ECO:0000256" key="1">
    <source>
        <dbReference type="HAMAP-Rule" id="MF_02214"/>
    </source>
</evidence>
<comment type="similarity">
    <text evidence="1">Belongs to the MurCDEF family. MurT subfamily.</text>
</comment>
<dbReference type="HAMAP" id="MF_02214">
    <property type="entry name" value="Lipid_II_synth_MurT"/>
    <property type="match status" value="1"/>
</dbReference>
<feature type="binding site" evidence="1">
    <location>
        <position position="178"/>
    </location>
    <ligand>
        <name>Zn(2+)</name>
        <dbReference type="ChEBI" id="CHEBI:29105"/>
    </ligand>
</feature>
<proteinExistence type="inferred from homology"/>